<dbReference type="Gene3D" id="2.10.25.10">
    <property type="entry name" value="Laminin"/>
    <property type="match status" value="18"/>
</dbReference>
<dbReference type="EMBL" id="JARKHS020026857">
    <property type="protein sequence ID" value="KAK8765935.1"/>
    <property type="molecule type" value="Genomic_DNA"/>
</dbReference>
<feature type="signal peptide" evidence="12">
    <location>
        <begin position="1"/>
        <end position="21"/>
    </location>
</feature>
<dbReference type="Pfam" id="PF22914">
    <property type="entry name" value="Fibulin_C"/>
    <property type="match status" value="1"/>
</dbReference>
<evidence type="ECO:0000256" key="7">
    <source>
        <dbReference type="ARBA" id="ARBA00022737"/>
    </source>
</evidence>
<keyword evidence="4" id="KW-0272">Extracellular matrix</keyword>
<dbReference type="FunFam" id="2.10.25.10:FF:000010">
    <property type="entry name" value="Pro-epidermal growth factor"/>
    <property type="match status" value="1"/>
</dbReference>
<organism evidence="14 15">
    <name type="scientific">Amblyomma americanum</name>
    <name type="common">Lone star tick</name>
    <dbReference type="NCBI Taxonomy" id="6943"/>
    <lineage>
        <taxon>Eukaryota</taxon>
        <taxon>Metazoa</taxon>
        <taxon>Ecdysozoa</taxon>
        <taxon>Arthropoda</taxon>
        <taxon>Chelicerata</taxon>
        <taxon>Arachnida</taxon>
        <taxon>Acari</taxon>
        <taxon>Parasitiformes</taxon>
        <taxon>Ixodida</taxon>
        <taxon>Ixodoidea</taxon>
        <taxon>Ixodidae</taxon>
        <taxon>Amblyomminae</taxon>
        <taxon>Amblyomma</taxon>
    </lineage>
</organism>
<keyword evidence="8" id="KW-0106">Calcium</keyword>
<dbReference type="PANTHER" id="PTHR24050:SF27">
    <property type="entry name" value="FIBRILLIN-1"/>
    <property type="match status" value="1"/>
</dbReference>
<dbReference type="SMART" id="SM00181">
    <property type="entry name" value="EGF"/>
    <property type="match status" value="15"/>
</dbReference>
<feature type="domain" description="EGF-like" evidence="13">
    <location>
        <begin position="857"/>
        <end position="898"/>
    </location>
</feature>
<evidence type="ECO:0000313" key="14">
    <source>
        <dbReference type="EMBL" id="KAK8765935.1"/>
    </source>
</evidence>
<dbReference type="GO" id="GO:0005509">
    <property type="term" value="F:calcium ion binding"/>
    <property type="evidence" value="ECO:0007669"/>
    <property type="project" value="InterPro"/>
</dbReference>
<dbReference type="InterPro" id="IPR052235">
    <property type="entry name" value="Nephronectin_domain"/>
</dbReference>
<dbReference type="GO" id="GO:0005576">
    <property type="term" value="C:extracellular region"/>
    <property type="evidence" value="ECO:0007669"/>
    <property type="project" value="InterPro"/>
</dbReference>
<feature type="domain" description="EGF-like" evidence="13">
    <location>
        <begin position="659"/>
        <end position="696"/>
    </location>
</feature>
<keyword evidence="5 11" id="KW-0245">EGF-like domain</keyword>
<evidence type="ECO:0000256" key="10">
    <source>
        <dbReference type="ARBA" id="ARBA00023180"/>
    </source>
</evidence>
<dbReference type="InterPro" id="IPR000152">
    <property type="entry name" value="EGF-type_Asp/Asn_hydroxyl_site"/>
</dbReference>
<gene>
    <name evidence="14" type="ORF">V5799_007283</name>
</gene>
<evidence type="ECO:0000313" key="15">
    <source>
        <dbReference type="Proteomes" id="UP001321473"/>
    </source>
</evidence>
<dbReference type="PROSITE" id="PS01187">
    <property type="entry name" value="EGF_CA"/>
    <property type="match status" value="4"/>
</dbReference>
<evidence type="ECO:0000256" key="12">
    <source>
        <dbReference type="SAM" id="SignalP"/>
    </source>
</evidence>
<keyword evidence="10" id="KW-0325">Glycoprotein</keyword>
<evidence type="ECO:0000256" key="6">
    <source>
        <dbReference type="ARBA" id="ARBA00022729"/>
    </source>
</evidence>
<keyword evidence="15" id="KW-1185">Reference proteome</keyword>
<feature type="domain" description="EGF-like" evidence="13">
    <location>
        <begin position="984"/>
        <end position="1027"/>
    </location>
</feature>
<sequence>MLWYASLAGACLLLHLVAGSADIEEGLNTCCEEGSNWGQAQSGCDGLPLPHLPTTQSCRIAQEICCRSALRERLCDSGKAAARGGRPCHEAKTECAGDTYRDCCDGCRLGLAAAKEGAPCKPQTFSLGLPWDDAFYQCCSGRDDLPDDPAPPNNENDVVPREPVVMPPGLPACPDGHELHNDGRTCVPVKSEESECEEDNPCQQLCRLVGSEQVCDCHEGYRLDDNELSCTDIDECSEGSSNCDESRQQCMNTPGGFKCIPKSTSIVALPGNEGDVPQCVAGFKYYAAISDCIDVDECSEGLDDCVPESQTCLNTHGGYQCLSKQSKQCPDGYEWKNDMCVDVDECAKGLGACEAQLKEECKNTVGGYVCDPICDQGLRYNTLYDKCLDIDECLYGSHTCGSAALCVNTNGGFQCKTPTTRTADRDTQCPRGFRFNPHARQCQDVDECREGTHNCRRSTQRCENTNGGYSCRDNIPCPSGYRMDTYTRSCTDIDECAERLHTCPQRGTRCVNTPGSYSCAKKSRVHPCQPGFSYDPQIKGCKDINECTEGLSSCEPHETCVNGVGSFSCVPAVNGGCSRGYRRDSETGRCEDINECEEYAHSCTGHLQCINTRGSYLCEHRPNTTHSNPNGSVIKGGNGGGTTCGSGYRADPYTGACRDIDECLEGEPCASTEVCRNFQGGYNCTCNHGYKRDHVSGTCKDVNECNSGGHNCQIGFRCDNTPGSFTCVRISGCGTGYTVNHATGQCEDDDECVLGIHNCGGDFECLNTEGSFRCVRRTCPPGSRRQDDGSCLATECPPGHRSDSFGHCADINECMHNRTLCGRYYRCINTVGSYHCESLLSCTPGYEPSPQANQCLDIDECATNSHDCRENQTCNNLPGSYVCECPIGYRMNSFRDCEDIDECTRFSGRVCSINSNCVNTPGSYTCDCKPGFKRGYDARTCIDVNECTDGLHACDHSCINTWGSYECACKKGFRLAENKRTCVDVDECEMWVGRGSLCIGTCVNEPGSYSCKCPEGYLLGNDKRTCHDIDECERGDVCRGENEVCLNTRGGHRCNVLQCPPGYYRDPDHKTRCKREKRECPPDDLACRKEPVSLSFNYFTLPHNMKIPASGQQDFFTMRGPRFSFSNVDFELELVEARASSRAHGIEVATREHFYLRRVGHNEAMVSIVRPLQGPQDIQLELKTTIFHHGLYSGSALAKIFIYVTEHEF</sequence>
<evidence type="ECO:0000256" key="9">
    <source>
        <dbReference type="ARBA" id="ARBA00023157"/>
    </source>
</evidence>
<feature type="chain" id="PRO_5042856622" description="EGF-like domain-containing protein" evidence="12">
    <location>
        <begin position="22"/>
        <end position="1209"/>
    </location>
</feature>
<dbReference type="SMART" id="SM00179">
    <property type="entry name" value="EGF_CA"/>
    <property type="match status" value="17"/>
</dbReference>
<keyword evidence="3" id="KW-0964">Secreted</keyword>
<evidence type="ECO:0000256" key="1">
    <source>
        <dbReference type="ARBA" id="ARBA00004498"/>
    </source>
</evidence>
<dbReference type="PANTHER" id="PTHR24050">
    <property type="entry name" value="PA14 DOMAIN-CONTAINING PROTEIN"/>
    <property type="match status" value="1"/>
</dbReference>
<dbReference type="SUPFAM" id="SSF57196">
    <property type="entry name" value="EGF/Laminin"/>
    <property type="match status" value="1"/>
</dbReference>
<comment type="caution">
    <text evidence="11">Lacks conserved residue(s) required for the propagation of feature annotation.</text>
</comment>
<evidence type="ECO:0000256" key="2">
    <source>
        <dbReference type="ARBA" id="ARBA00006127"/>
    </source>
</evidence>
<dbReference type="CDD" id="cd00054">
    <property type="entry name" value="EGF_CA"/>
    <property type="match status" value="3"/>
</dbReference>
<evidence type="ECO:0000256" key="11">
    <source>
        <dbReference type="PROSITE-ProRule" id="PRU00076"/>
    </source>
</evidence>
<dbReference type="InterPro" id="IPR000020">
    <property type="entry name" value="Anaphylatoxin/fibulin"/>
</dbReference>
<dbReference type="SMART" id="SM00104">
    <property type="entry name" value="ANATO"/>
    <property type="match status" value="2"/>
</dbReference>
<dbReference type="FunFam" id="2.10.25.10:FF:000005">
    <property type="entry name" value="Fibrillin 2"/>
    <property type="match status" value="2"/>
</dbReference>
<dbReference type="InterPro" id="IPR026823">
    <property type="entry name" value="cEGF"/>
</dbReference>
<evidence type="ECO:0000259" key="13">
    <source>
        <dbReference type="PROSITE" id="PS50026"/>
    </source>
</evidence>
<dbReference type="AlphaFoldDB" id="A0AAQ4DTZ5"/>
<dbReference type="PROSITE" id="PS00010">
    <property type="entry name" value="ASX_HYDROXYL"/>
    <property type="match status" value="5"/>
</dbReference>
<reference evidence="14 15" key="1">
    <citation type="journal article" date="2023" name="Arcadia Sci">
        <title>De novo assembly of a long-read Amblyomma americanum tick genome.</title>
        <authorList>
            <person name="Chou S."/>
            <person name="Poskanzer K.E."/>
            <person name="Rollins M."/>
            <person name="Thuy-Boun P.S."/>
        </authorList>
    </citation>
    <scope>NUCLEOTIDE SEQUENCE [LARGE SCALE GENOMIC DNA]</scope>
    <source>
        <strain evidence="14">F_SG_1</strain>
        <tissue evidence="14">Salivary glands</tissue>
    </source>
</reference>
<dbReference type="Pfam" id="PF14670">
    <property type="entry name" value="FXa_inhibition"/>
    <property type="match status" value="1"/>
</dbReference>
<dbReference type="Pfam" id="PF12662">
    <property type="entry name" value="cEGF"/>
    <property type="match status" value="1"/>
</dbReference>
<evidence type="ECO:0000256" key="5">
    <source>
        <dbReference type="ARBA" id="ARBA00022536"/>
    </source>
</evidence>
<keyword evidence="6 12" id="KW-0732">Signal</keyword>
<comment type="caution">
    <text evidence="14">The sequence shown here is derived from an EMBL/GenBank/DDBJ whole genome shotgun (WGS) entry which is preliminary data.</text>
</comment>
<proteinExistence type="inferred from homology"/>
<name>A0AAQ4DTZ5_AMBAM</name>
<comment type="subcellular location">
    <subcellularLocation>
        <location evidence="1">Secreted</location>
        <location evidence="1">Extracellular space</location>
        <location evidence="1">Extracellular matrix</location>
    </subcellularLocation>
</comment>
<feature type="domain" description="EGF-like" evidence="13">
    <location>
        <begin position="899"/>
        <end position="942"/>
    </location>
</feature>
<feature type="domain" description="EGF-like" evidence="13">
    <location>
        <begin position="943"/>
        <end position="983"/>
    </location>
</feature>
<keyword evidence="9" id="KW-1015">Disulfide bond</keyword>
<dbReference type="SUPFAM" id="SSF57184">
    <property type="entry name" value="Growth factor receptor domain"/>
    <property type="match status" value="6"/>
</dbReference>
<evidence type="ECO:0000256" key="8">
    <source>
        <dbReference type="ARBA" id="ARBA00022837"/>
    </source>
</evidence>
<evidence type="ECO:0000256" key="4">
    <source>
        <dbReference type="ARBA" id="ARBA00022530"/>
    </source>
</evidence>
<dbReference type="InterPro" id="IPR049883">
    <property type="entry name" value="NOTCH1_EGF-like"/>
</dbReference>
<dbReference type="InterPro" id="IPR018097">
    <property type="entry name" value="EGF_Ca-bd_CS"/>
</dbReference>
<dbReference type="Proteomes" id="UP001321473">
    <property type="component" value="Unassembled WGS sequence"/>
</dbReference>
<evidence type="ECO:0000256" key="3">
    <source>
        <dbReference type="ARBA" id="ARBA00022525"/>
    </source>
</evidence>
<dbReference type="Pfam" id="PF07645">
    <property type="entry name" value="EGF_CA"/>
    <property type="match status" value="15"/>
</dbReference>
<keyword evidence="7" id="KW-0677">Repeat</keyword>
<dbReference type="FunFam" id="2.10.25.10:FF:000038">
    <property type="entry name" value="Fibrillin 2"/>
    <property type="match status" value="2"/>
</dbReference>
<dbReference type="InterPro" id="IPR001881">
    <property type="entry name" value="EGF-like_Ca-bd_dom"/>
</dbReference>
<dbReference type="PROSITE" id="PS01186">
    <property type="entry name" value="EGF_2"/>
    <property type="match status" value="4"/>
</dbReference>
<dbReference type="PROSITE" id="PS01177">
    <property type="entry name" value="ANAPHYLATOXIN_1"/>
    <property type="match status" value="1"/>
</dbReference>
<dbReference type="PROSITE" id="PS50026">
    <property type="entry name" value="EGF_3"/>
    <property type="match status" value="5"/>
</dbReference>
<dbReference type="InterPro" id="IPR009030">
    <property type="entry name" value="Growth_fac_rcpt_cys_sf"/>
</dbReference>
<comment type="similarity">
    <text evidence="2">Belongs to the fibulin family.</text>
</comment>
<accession>A0AAQ4DTZ5</accession>
<dbReference type="InterPro" id="IPR055088">
    <property type="entry name" value="Fibulin_C"/>
</dbReference>
<protein>
    <recommendedName>
        <fullName evidence="13">EGF-like domain-containing protein</fullName>
    </recommendedName>
</protein>
<dbReference type="InterPro" id="IPR000742">
    <property type="entry name" value="EGF"/>
</dbReference>
<dbReference type="GO" id="GO:0071944">
    <property type="term" value="C:cell periphery"/>
    <property type="evidence" value="ECO:0007669"/>
    <property type="project" value="UniProtKB-ARBA"/>
</dbReference>